<dbReference type="Pfam" id="PF04542">
    <property type="entry name" value="Sigma70_r2"/>
    <property type="match status" value="1"/>
</dbReference>
<dbReference type="RefSeq" id="WP_343751276.1">
    <property type="nucleotide sequence ID" value="NZ_BAAADM010000016.1"/>
</dbReference>
<evidence type="ECO:0000256" key="3">
    <source>
        <dbReference type="ARBA" id="ARBA00023082"/>
    </source>
</evidence>
<proteinExistence type="inferred from homology"/>
<dbReference type="InterPro" id="IPR013324">
    <property type="entry name" value="RNA_pol_sigma_r3/r4-like"/>
</dbReference>
<reference evidence="6 7" key="1">
    <citation type="journal article" date="2019" name="Int. J. Syst. Evol. Microbiol.">
        <title>The Global Catalogue of Microorganisms (GCM) 10K type strain sequencing project: providing services to taxonomists for standard genome sequencing and annotation.</title>
        <authorList>
            <consortium name="The Broad Institute Genomics Platform"/>
            <consortium name="The Broad Institute Genome Sequencing Center for Infectious Disease"/>
            <person name="Wu L."/>
            <person name="Ma J."/>
        </authorList>
    </citation>
    <scope>NUCLEOTIDE SEQUENCE [LARGE SCALE GENOMIC DNA]</scope>
    <source>
        <strain evidence="6 7">JCM 12149</strain>
    </source>
</reference>
<gene>
    <name evidence="6" type="primary">sbrI</name>
    <name evidence="6" type="ORF">GCM10008983_07490</name>
</gene>
<dbReference type="Gene3D" id="1.10.1740.10">
    <property type="match status" value="1"/>
</dbReference>
<evidence type="ECO:0000313" key="6">
    <source>
        <dbReference type="EMBL" id="GAA0433354.1"/>
    </source>
</evidence>
<dbReference type="Proteomes" id="UP001501459">
    <property type="component" value="Unassembled WGS sequence"/>
</dbReference>
<sequence length="184" mass="21570">MAQETKWIKAIKKKADEQAANKLIQTYYNEIFGFVYKQTLDQELTKDITQEIFISMLRTIQGFDGRASFRTWLYKIANSRLIDHYRSKYYKQNKNTESIDEKAVPGTAEFTLDVETKDDVERVLEVLSQFDRELQQIVRLKAYAEYTFPEIAVSLALPESTVKTKCYATIRKLKKLLKENEDEA</sequence>
<evidence type="ECO:0000259" key="5">
    <source>
        <dbReference type="Pfam" id="PF04542"/>
    </source>
</evidence>
<dbReference type="InterPro" id="IPR036388">
    <property type="entry name" value="WH-like_DNA-bd_sf"/>
</dbReference>
<dbReference type="SUPFAM" id="SSF88946">
    <property type="entry name" value="Sigma2 domain of RNA polymerase sigma factors"/>
    <property type="match status" value="1"/>
</dbReference>
<comment type="caution">
    <text evidence="6">The sequence shown here is derived from an EMBL/GenBank/DDBJ whole genome shotgun (WGS) entry which is preliminary data.</text>
</comment>
<keyword evidence="2" id="KW-0805">Transcription regulation</keyword>
<keyword evidence="4" id="KW-0804">Transcription</keyword>
<dbReference type="SUPFAM" id="SSF88659">
    <property type="entry name" value="Sigma3 and sigma4 domains of RNA polymerase sigma factors"/>
    <property type="match status" value="1"/>
</dbReference>
<dbReference type="InterPro" id="IPR014284">
    <property type="entry name" value="RNA_pol_sigma-70_dom"/>
</dbReference>
<organism evidence="6 7">
    <name type="scientific">Lentibacillus halophilus</name>
    <dbReference type="NCBI Taxonomy" id="295065"/>
    <lineage>
        <taxon>Bacteria</taxon>
        <taxon>Bacillati</taxon>
        <taxon>Bacillota</taxon>
        <taxon>Bacilli</taxon>
        <taxon>Bacillales</taxon>
        <taxon>Bacillaceae</taxon>
        <taxon>Lentibacillus</taxon>
    </lineage>
</organism>
<keyword evidence="3" id="KW-0731">Sigma factor</keyword>
<dbReference type="PANTHER" id="PTHR43133:SF60">
    <property type="entry name" value="RNA POLYMERASE SIGMA FACTOR SIGV"/>
    <property type="match status" value="1"/>
</dbReference>
<dbReference type="InterPro" id="IPR039425">
    <property type="entry name" value="RNA_pol_sigma-70-like"/>
</dbReference>
<dbReference type="Gene3D" id="1.10.10.10">
    <property type="entry name" value="Winged helix-like DNA-binding domain superfamily/Winged helix DNA-binding domain"/>
    <property type="match status" value="1"/>
</dbReference>
<evidence type="ECO:0000256" key="1">
    <source>
        <dbReference type="ARBA" id="ARBA00010641"/>
    </source>
</evidence>
<dbReference type="InterPro" id="IPR013325">
    <property type="entry name" value="RNA_pol_sigma_r2"/>
</dbReference>
<dbReference type="EMBL" id="BAAADM010000016">
    <property type="protein sequence ID" value="GAA0433354.1"/>
    <property type="molecule type" value="Genomic_DNA"/>
</dbReference>
<dbReference type="InterPro" id="IPR007627">
    <property type="entry name" value="RNA_pol_sigma70_r2"/>
</dbReference>
<comment type="similarity">
    <text evidence="1">Belongs to the sigma-70 factor family. ECF subfamily.</text>
</comment>
<accession>A0ABN0Z5J7</accession>
<name>A0ABN0Z5J7_9BACI</name>
<evidence type="ECO:0000256" key="2">
    <source>
        <dbReference type="ARBA" id="ARBA00023015"/>
    </source>
</evidence>
<protein>
    <submittedName>
        <fullName evidence="6">ECF family RNA polymerase sigma factor SbrI</fullName>
    </submittedName>
</protein>
<dbReference type="NCBIfam" id="TIGR02937">
    <property type="entry name" value="sigma70-ECF"/>
    <property type="match status" value="1"/>
</dbReference>
<evidence type="ECO:0000313" key="7">
    <source>
        <dbReference type="Proteomes" id="UP001501459"/>
    </source>
</evidence>
<evidence type="ECO:0000256" key="4">
    <source>
        <dbReference type="ARBA" id="ARBA00023163"/>
    </source>
</evidence>
<dbReference type="PANTHER" id="PTHR43133">
    <property type="entry name" value="RNA POLYMERASE ECF-TYPE SIGMA FACTO"/>
    <property type="match status" value="1"/>
</dbReference>
<feature type="domain" description="RNA polymerase sigma-70 region 2" evidence="5">
    <location>
        <begin position="23"/>
        <end position="88"/>
    </location>
</feature>
<keyword evidence="7" id="KW-1185">Reference proteome</keyword>